<reference evidence="2" key="2">
    <citation type="submission" date="2023-03" db="EMBL/GenBank/DDBJ databases">
        <title>A Study on Prevalence and Characterization of Enterobacter cloacae strains in China.</title>
        <authorList>
            <person name="Zheng Z."/>
        </authorList>
    </citation>
    <scope>NUCLEOTIDE SEQUENCE</scope>
    <source>
        <strain evidence="2">EC77</strain>
    </source>
</reference>
<dbReference type="RefSeq" id="WP_016063584.1">
    <property type="nucleotide sequence ID" value="NZ_CABMNQ010000054.1"/>
</dbReference>
<dbReference type="AlphaFoldDB" id="A0A270V363"/>
<evidence type="ECO:0000313" key="2">
    <source>
        <dbReference type="EMBL" id="MDF3639988.1"/>
    </source>
</evidence>
<gene>
    <name evidence="3" type="ORF">DP202_22245</name>
    <name evidence="2" type="ORF">P3S46_22560</name>
</gene>
<dbReference type="Proteomes" id="UP000251576">
    <property type="component" value="Unassembled WGS sequence"/>
</dbReference>
<reference evidence="3 4" key="1">
    <citation type="submission" date="2018-06" db="EMBL/GenBank/DDBJ databases">
        <title>ACT-28, a chromosomally-encoded AmpC with carbapenemase activity from Enterobacter kobei.</title>
        <authorList>
            <person name="Jousset A.B."/>
            <person name="Oueslati S."/>
            <person name="Bernabeu S."/>
            <person name="Takissian J."/>
            <person name="Creton E."/>
            <person name="Vogel A."/>
            <person name="Cotellon G."/>
            <person name="Bonnin R.A."/>
            <person name="Dortet L."/>
            <person name="Naas T."/>
        </authorList>
    </citation>
    <scope>NUCLEOTIDE SEQUENCE [LARGE SCALE GENOMIC DNA]</scope>
    <source>
        <strain evidence="3 4">99B3</strain>
    </source>
</reference>
<protein>
    <submittedName>
        <fullName evidence="3">DUF4224 domain-containing protein</fullName>
    </submittedName>
</protein>
<evidence type="ECO:0000313" key="4">
    <source>
        <dbReference type="Proteomes" id="UP000251576"/>
    </source>
</evidence>
<evidence type="ECO:0000259" key="1">
    <source>
        <dbReference type="Pfam" id="PF13986"/>
    </source>
</evidence>
<dbReference type="GeneID" id="63143016"/>
<accession>A0A270V363</accession>
<dbReference type="Proteomes" id="UP001215180">
    <property type="component" value="Unassembled WGS sequence"/>
</dbReference>
<dbReference type="EMBL" id="QMDH01000054">
    <property type="protein sequence ID" value="RAZ62784.1"/>
    <property type="molecule type" value="Genomic_DNA"/>
</dbReference>
<proteinExistence type="predicted"/>
<feature type="domain" description="DUF4224" evidence="1">
    <location>
        <begin position="8"/>
        <end position="52"/>
    </location>
</feature>
<comment type="caution">
    <text evidence="3">The sequence shown here is derived from an EMBL/GenBank/DDBJ whole genome shotgun (WGS) entry which is preliminary data.</text>
</comment>
<name>A0A270V363_ENTCL</name>
<dbReference type="EMBL" id="JARJGR010000853">
    <property type="protein sequence ID" value="MDF3639988.1"/>
    <property type="molecule type" value="Genomic_DNA"/>
</dbReference>
<sequence length="75" mass="8568">MSGQSQRFLTPDDLYQLTGYRRPSLQCRALKESGVFFVPRKDGRPGTTWDHVTNPAGLKLVVNNPEEEEPNFKDM</sequence>
<dbReference type="Pfam" id="PF13986">
    <property type="entry name" value="DUF4224"/>
    <property type="match status" value="1"/>
</dbReference>
<organism evidence="3 4">
    <name type="scientific">Enterobacter cloacae</name>
    <dbReference type="NCBI Taxonomy" id="550"/>
    <lineage>
        <taxon>Bacteria</taxon>
        <taxon>Pseudomonadati</taxon>
        <taxon>Pseudomonadota</taxon>
        <taxon>Gammaproteobacteria</taxon>
        <taxon>Enterobacterales</taxon>
        <taxon>Enterobacteriaceae</taxon>
        <taxon>Enterobacter</taxon>
        <taxon>Enterobacter cloacae complex</taxon>
    </lineage>
</organism>
<evidence type="ECO:0000313" key="3">
    <source>
        <dbReference type="EMBL" id="RAZ62784.1"/>
    </source>
</evidence>
<dbReference type="InterPro" id="IPR025319">
    <property type="entry name" value="DUF4224"/>
</dbReference>